<name>A0A8J2WHC8_9CRUS</name>
<dbReference type="OrthoDB" id="6629909at2759"/>
<organism evidence="2 3">
    <name type="scientific">Daphnia galeata</name>
    <dbReference type="NCBI Taxonomy" id="27404"/>
    <lineage>
        <taxon>Eukaryota</taxon>
        <taxon>Metazoa</taxon>
        <taxon>Ecdysozoa</taxon>
        <taxon>Arthropoda</taxon>
        <taxon>Crustacea</taxon>
        <taxon>Branchiopoda</taxon>
        <taxon>Diplostraca</taxon>
        <taxon>Cladocera</taxon>
        <taxon>Anomopoda</taxon>
        <taxon>Daphniidae</taxon>
        <taxon>Daphnia</taxon>
    </lineage>
</organism>
<dbReference type="PANTHER" id="PTHR33053:SF9">
    <property type="entry name" value="AGAP000105-PA"/>
    <property type="match status" value="1"/>
</dbReference>
<sequence length="741" mass="84856">MRRKQRTIVSERQLRNRIREDAAHLEAEHLEGALIHGSITPPLQPTPLVESEEEELGASFHDSPPPPHDFADSSLQETVDLHLLTDCDSQYDSSQDSYDSYEYGSDPEGEPEGEDRREDWDFGEWEDEYLLPPAVTEQEQLIRDLAAWTVYCNIPRTHVNKLLVILRKHPSYESIPKDYRTLLKSVRNVPVKLVDPGSYFHFGIAKGLSRSLQTLGRDMGSDIEIFVNIDGIPIAKSGSSQFWPILGKIAWVKRSKPFIIGVYWGPKKPIDVNIYLADFVEEATLLEVTGFEYCLIIVFVTIVAFICDRPALSFILSIKGHTGYFSCLKCVTKGVSYRPNVNKRNSIFIVFPELNAPLRTDASFRSRENPQHHLPGSSLLENLFHFNLVGGVLLDGMHVTDLGAMKKLILHYIKGKYQRVRMSRVSRAILAHRISECRKYVPSEFPRKIESLEFVGQWKATSYRMVKLYLGPVLLKNLIRDDLFDHFLLFHTAMKLLSDETKCFKPEILIYCQNLLVKFVHDCINLFGLQFVSSNIHHLIHVVFDVSRFGPLDSFSAYSFENCLQILKNLVRKSAMPLQQLVKRIGEIEIVQMLNTQEELRNNLLVDQLLHCHQNGPVLPGIFGFQYKTLIFKGTTLCTIIPDNCIFLTANRVILIENFVEQNNEILIIGRQFLNDGDFFTLPIPSRQLHCYEVWNLSFLNSWPLREVIGKAFIVPSFEIITPEKPQSYVASLLLSNDCIL</sequence>
<feature type="region of interest" description="Disordered" evidence="1">
    <location>
        <begin position="89"/>
        <end position="118"/>
    </location>
</feature>
<reference evidence="2" key="1">
    <citation type="submission" date="2021-11" db="EMBL/GenBank/DDBJ databases">
        <authorList>
            <person name="Schell T."/>
        </authorList>
    </citation>
    <scope>NUCLEOTIDE SEQUENCE</scope>
    <source>
        <strain evidence="2">M5</strain>
    </source>
</reference>
<protein>
    <recommendedName>
        <fullName evidence="4">Transposase domain-containing protein</fullName>
    </recommendedName>
</protein>
<keyword evidence="3" id="KW-1185">Reference proteome</keyword>
<gene>
    <name evidence="2" type="ORF">DGAL_LOCUS7301</name>
</gene>
<dbReference type="PANTHER" id="PTHR33053">
    <property type="entry name" value="PROTEIN, PUTATIVE-RELATED"/>
    <property type="match status" value="1"/>
</dbReference>
<proteinExistence type="predicted"/>
<feature type="compositionally biased region" description="Low complexity" evidence="1">
    <location>
        <begin position="89"/>
        <end position="104"/>
    </location>
</feature>
<accession>A0A8J2WHC8</accession>
<comment type="caution">
    <text evidence="2">The sequence shown here is derived from an EMBL/GenBank/DDBJ whole genome shotgun (WGS) entry which is preliminary data.</text>
</comment>
<dbReference type="EMBL" id="CAKKLH010000136">
    <property type="protein sequence ID" value="CAH0104400.1"/>
    <property type="molecule type" value="Genomic_DNA"/>
</dbReference>
<dbReference type="AlphaFoldDB" id="A0A8J2WHC8"/>
<evidence type="ECO:0000256" key="1">
    <source>
        <dbReference type="SAM" id="MobiDB-lite"/>
    </source>
</evidence>
<dbReference type="Proteomes" id="UP000789390">
    <property type="component" value="Unassembled WGS sequence"/>
</dbReference>
<evidence type="ECO:0000313" key="3">
    <source>
        <dbReference type="Proteomes" id="UP000789390"/>
    </source>
</evidence>
<feature type="region of interest" description="Disordered" evidence="1">
    <location>
        <begin position="36"/>
        <end position="73"/>
    </location>
</feature>
<evidence type="ECO:0008006" key="4">
    <source>
        <dbReference type="Google" id="ProtNLM"/>
    </source>
</evidence>
<evidence type="ECO:0000313" key="2">
    <source>
        <dbReference type="EMBL" id="CAH0104400.1"/>
    </source>
</evidence>